<feature type="transmembrane region" description="Helical" evidence="1">
    <location>
        <begin position="191"/>
        <end position="208"/>
    </location>
</feature>
<feature type="transmembrane region" description="Helical" evidence="1">
    <location>
        <begin position="228"/>
        <end position="248"/>
    </location>
</feature>
<feature type="transmembrane region" description="Helical" evidence="1">
    <location>
        <begin position="482"/>
        <end position="504"/>
    </location>
</feature>
<evidence type="ECO:0008006" key="3">
    <source>
        <dbReference type="Google" id="ProtNLM"/>
    </source>
</evidence>
<organism evidence="2">
    <name type="scientific">Lepeophtheirus salmonis</name>
    <name type="common">Salmon louse</name>
    <name type="synonym">Caligus salmonis</name>
    <dbReference type="NCBI Taxonomy" id="72036"/>
    <lineage>
        <taxon>Eukaryota</taxon>
        <taxon>Metazoa</taxon>
        <taxon>Ecdysozoa</taxon>
        <taxon>Arthropoda</taxon>
        <taxon>Crustacea</taxon>
        <taxon>Multicrustacea</taxon>
        <taxon>Hexanauplia</taxon>
        <taxon>Copepoda</taxon>
        <taxon>Siphonostomatoida</taxon>
        <taxon>Caligidae</taxon>
        <taxon>Lepeophtheirus</taxon>
    </lineage>
</organism>
<name>A0A0K2U3K0_LEPSM</name>
<evidence type="ECO:0000256" key="1">
    <source>
        <dbReference type="SAM" id="Phobius"/>
    </source>
</evidence>
<feature type="transmembrane region" description="Helical" evidence="1">
    <location>
        <begin position="269"/>
        <end position="285"/>
    </location>
</feature>
<feature type="transmembrane region" description="Helical" evidence="1">
    <location>
        <begin position="297"/>
        <end position="317"/>
    </location>
</feature>
<reference evidence="2" key="1">
    <citation type="submission" date="2014-05" db="EMBL/GenBank/DDBJ databases">
        <authorList>
            <person name="Chronopoulou M."/>
        </authorList>
    </citation>
    <scope>NUCLEOTIDE SEQUENCE</scope>
    <source>
        <tissue evidence="2">Whole organism</tissue>
    </source>
</reference>
<dbReference type="PANTHER" id="PTHR31061:SF24">
    <property type="entry name" value="LD22376P"/>
    <property type="match status" value="1"/>
</dbReference>
<accession>A0A0K2U3K0</accession>
<evidence type="ECO:0000313" key="2">
    <source>
        <dbReference type="EMBL" id="CDW32620.1"/>
    </source>
</evidence>
<dbReference type="EMBL" id="HACA01015259">
    <property type="protein sequence ID" value="CDW32620.1"/>
    <property type="molecule type" value="Transcribed_RNA"/>
</dbReference>
<feature type="transmembrane region" description="Helical" evidence="1">
    <location>
        <begin position="139"/>
        <end position="160"/>
    </location>
</feature>
<keyword evidence="1" id="KW-0812">Transmembrane</keyword>
<dbReference type="AlphaFoldDB" id="A0A0K2U3K0"/>
<feature type="transmembrane region" description="Helical" evidence="1">
    <location>
        <begin position="451"/>
        <end position="470"/>
    </location>
</feature>
<feature type="transmembrane region" description="Helical" evidence="1">
    <location>
        <begin position="516"/>
        <end position="537"/>
    </location>
</feature>
<keyword evidence="1" id="KW-1133">Transmembrane helix</keyword>
<keyword evidence="1" id="KW-0472">Membrane</keyword>
<proteinExistence type="predicted"/>
<feature type="transmembrane region" description="Helical" evidence="1">
    <location>
        <begin position="549"/>
        <end position="570"/>
    </location>
</feature>
<dbReference type="PANTHER" id="PTHR31061">
    <property type="entry name" value="LD22376P"/>
    <property type="match status" value="1"/>
</dbReference>
<feature type="transmembrane region" description="Helical" evidence="1">
    <location>
        <begin position="337"/>
        <end position="355"/>
    </location>
</feature>
<dbReference type="OrthoDB" id="2149840at2759"/>
<feature type="transmembrane region" description="Helical" evidence="1">
    <location>
        <begin position="416"/>
        <end position="439"/>
    </location>
</feature>
<protein>
    <recommendedName>
        <fullName evidence="3">DUF5009 domain-containing protein</fullName>
    </recommendedName>
</protein>
<sequence length="579" mass="66407">MFFDKRPKDNSVFEYSKLKIDECYVNISAHLQEIQNKIFLYALNKNCHGCPLKRIQEFKPGESKIQVFSTQYPWDLRFRFDGSSMYLSKLDEDPFKICDRDNIIFNEFGEYNLALTEESPDGCIEFEEIITPKNSYSPLYLYIILILLGTPLYFIGLRFFNMIKKKLKGKEASNNDSKNEDNVLRSRKKRVVSLDVFRGLTIALMIFVNDGGGHYYFMEHSTWNGLYVADLAFPWFMWIMGFCIPISLMSLNKRKIGLMQTLKDITRRSVVLFFLGLFWGNAGWIDLDKIRIPGVLQRFGICYFIVGSSLAFLFRYFSLKDEGGKIRDISNLWPRWIFALLLMVLHSLIIFLFPVPGCPTGYLGPGGLNLFNVTRANCIGGATGYIDRLIFTVSHIYSNPTAKHVYESNAFDPEGFLGTLTSAFQVFLGAQGGFIILSFKNESKTQILFRLLAWGLMFVVFGGTLCGFTLNDGWIPINKNLWSLSYVFITTGLAFILLSILYFIVDMMNIWNGGPFIYGGMNSILLYLGHSTAWNMLPFHFVIGTMNSHFARLTEALWGVSLWLFIAYILHKKSIYISV</sequence>